<evidence type="ECO:0000313" key="5">
    <source>
        <dbReference type="Proteomes" id="UP000290092"/>
    </source>
</evidence>
<proteinExistence type="inferred from homology"/>
<name>A0AAX2AHN8_9BACT</name>
<keyword evidence="2" id="KW-0560">Oxidoreductase</keyword>
<dbReference type="GO" id="GO:0016491">
    <property type="term" value="F:oxidoreductase activity"/>
    <property type="evidence" value="ECO:0007669"/>
    <property type="project" value="UniProtKB-KW"/>
</dbReference>
<evidence type="ECO:0000256" key="1">
    <source>
        <dbReference type="ARBA" id="ARBA00006484"/>
    </source>
</evidence>
<dbReference type="KEGG" id="amyt:AMYT_0722"/>
<dbReference type="PRINTS" id="PR00081">
    <property type="entry name" value="GDHRDH"/>
</dbReference>
<reference evidence="4 5" key="1">
    <citation type="submission" date="2017-09" db="EMBL/GenBank/DDBJ databases">
        <title>Genomics of the genus Arcobacter.</title>
        <authorList>
            <person name="Perez-Cataluna A."/>
            <person name="Figueras M.J."/>
            <person name="Salas-Masso N."/>
        </authorList>
    </citation>
    <scope>NUCLEOTIDE SEQUENCE [LARGE SCALE GENOMIC DNA]</scope>
    <source>
        <strain evidence="4 5">CECT 7386</strain>
    </source>
</reference>
<keyword evidence="5" id="KW-1185">Reference proteome</keyword>
<dbReference type="Gene3D" id="3.40.50.720">
    <property type="entry name" value="NAD(P)-binding Rossmann-like Domain"/>
    <property type="match status" value="1"/>
</dbReference>
<dbReference type="InterPro" id="IPR002347">
    <property type="entry name" value="SDR_fam"/>
</dbReference>
<evidence type="ECO:0008006" key="6">
    <source>
        <dbReference type="Google" id="ProtNLM"/>
    </source>
</evidence>
<sequence>MKLEDKVAFITGANGGLGRAFVKELLNQNVKKIYCAVRDTKSLDEINKLSSKIEVIALDITNKQEVQKVASTVENIDILINNAGVNSGKRVFDETKIDFEVNLFGTLNSCQILGNKVNTLGAIVNISSILALINLPVMGLYCASKSALHSLTQALRVEFNKKQVEVYEVLPGPIDTNMTKGQDLPKTQPSDIVNEVINALENSQYEIYPDGFSKMVKERLISDKELLEKEFAQSINY</sequence>
<dbReference type="AlphaFoldDB" id="A0AAX2AHN8"/>
<protein>
    <recommendedName>
        <fullName evidence="6">Short-chain dehydrogenase/reductase</fullName>
    </recommendedName>
</protein>
<dbReference type="InterPro" id="IPR020904">
    <property type="entry name" value="Sc_DH/Rdtase_CS"/>
</dbReference>
<dbReference type="InterPro" id="IPR036291">
    <property type="entry name" value="NAD(P)-bd_dom_sf"/>
</dbReference>
<evidence type="ECO:0000256" key="3">
    <source>
        <dbReference type="RuleBase" id="RU000363"/>
    </source>
</evidence>
<accession>A0AAX2AHN8</accession>
<dbReference type="SUPFAM" id="SSF51735">
    <property type="entry name" value="NAD(P)-binding Rossmann-fold domains"/>
    <property type="match status" value="1"/>
</dbReference>
<evidence type="ECO:0000256" key="2">
    <source>
        <dbReference type="ARBA" id="ARBA00023002"/>
    </source>
</evidence>
<comment type="caution">
    <text evidence="4">The sequence shown here is derived from an EMBL/GenBank/DDBJ whole genome shotgun (WGS) entry which is preliminary data.</text>
</comment>
<dbReference type="Proteomes" id="UP000290092">
    <property type="component" value="Unassembled WGS sequence"/>
</dbReference>
<dbReference type="Pfam" id="PF00106">
    <property type="entry name" value="adh_short"/>
    <property type="match status" value="1"/>
</dbReference>
<dbReference type="RefSeq" id="WP_114841190.1">
    <property type="nucleotide sequence ID" value="NZ_CP031219.1"/>
</dbReference>
<dbReference type="EMBL" id="NXID01000006">
    <property type="protein sequence ID" value="RXK16537.1"/>
    <property type="molecule type" value="Genomic_DNA"/>
</dbReference>
<gene>
    <name evidence="4" type="ORF">CP985_03020</name>
</gene>
<comment type="similarity">
    <text evidence="1 3">Belongs to the short-chain dehydrogenases/reductases (SDR) family.</text>
</comment>
<organism evidence="4 5">
    <name type="scientific">Malaciobacter mytili LMG 24559</name>
    <dbReference type="NCBI Taxonomy" id="1032238"/>
    <lineage>
        <taxon>Bacteria</taxon>
        <taxon>Pseudomonadati</taxon>
        <taxon>Campylobacterota</taxon>
        <taxon>Epsilonproteobacteria</taxon>
        <taxon>Campylobacterales</taxon>
        <taxon>Arcobacteraceae</taxon>
        <taxon>Malaciobacter</taxon>
    </lineage>
</organism>
<dbReference type="PRINTS" id="PR00080">
    <property type="entry name" value="SDRFAMILY"/>
</dbReference>
<dbReference type="PANTHER" id="PTHR44169">
    <property type="entry name" value="NADPH-DEPENDENT 1-ACYLDIHYDROXYACETONE PHOSPHATE REDUCTASE"/>
    <property type="match status" value="1"/>
</dbReference>
<dbReference type="PANTHER" id="PTHR44169:SF6">
    <property type="entry name" value="NADPH-DEPENDENT 1-ACYLDIHYDROXYACETONE PHOSPHATE REDUCTASE"/>
    <property type="match status" value="1"/>
</dbReference>
<evidence type="ECO:0000313" key="4">
    <source>
        <dbReference type="EMBL" id="RXK16537.1"/>
    </source>
</evidence>
<dbReference type="PROSITE" id="PS00061">
    <property type="entry name" value="ADH_SHORT"/>
    <property type="match status" value="1"/>
</dbReference>